<reference evidence="1 2" key="1">
    <citation type="submission" date="2014-04" db="EMBL/GenBank/DDBJ databases">
        <title>Comparative Genomics of Cryptosporidium Species.</title>
        <authorList>
            <person name="Silva J.C."/>
            <person name="Su Q."/>
            <person name="Chalmers R."/>
            <person name="Chibucos M.C."/>
            <person name="Elwin K."/>
            <person name="Godinez A."/>
            <person name="Guo F."/>
            <person name="Huynh K."/>
            <person name="Orvis J."/>
            <person name="Ott S."/>
            <person name="Sadzewicz L."/>
            <person name="Sengamalay N."/>
            <person name="Shetty A."/>
            <person name="Sun M."/>
            <person name="Tallon L."/>
            <person name="Xiao L."/>
            <person name="Zhang H."/>
            <person name="Fraser C.M."/>
            <person name="Zhu G."/>
            <person name="Kissinger J."/>
            <person name="Widmer G."/>
        </authorList>
    </citation>
    <scope>NUCLEOTIDE SEQUENCE [LARGE SCALE GENOMIC DNA]</scope>
    <source>
        <strain evidence="1 2">UKMEL1</strain>
    </source>
</reference>
<sequence>MSNLNNLALQLVQILNQHNSDGGPQNAVSSNQTDTANKFLLEHYNNFFLPYISRTGNEPILSNPCSQNSTPIDQLLASYPNNTGTSIGSILNYDQCGNLKSPSQSADQEQLNLKQNLDPLTYNSAVKSTQLLLTLQNQTPLIGLQNAPIEVSRPQVSSSSTQQVAPPNMLNNNLNNWAESALSTLLDKPDMLMNLMRLGAASIMASYYGQTHNPTGVNILQQSSPFIYNMSLSPKQAETPCVNNVSPIEMNNSSMAFTPVKSPSTEKIEHQTPVFTPNASQQFSDELVFYNFLEQSRKLSCDIKNQNEKKNLSTNKSNGQPIRKSCAGRPRLDRSDWCCSLCRCIETAQWRYLRNTLENNQNNICHRGKILVCNACYLRVSKENKIRQKINTYKLEGNIKIDNT</sequence>
<dbReference type="OrthoDB" id="337792at2759"/>
<dbReference type="Proteomes" id="UP000236928">
    <property type="component" value="Unassembled WGS sequence"/>
</dbReference>
<proteinExistence type="predicted"/>
<protein>
    <submittedName>
        <fullName evidence="1">Uncharacterized protein</fullName>
    </submittedName>
</protein>
<keyword evidence="2" id="KW-1185">Reference proteome</keyword>
<dbReference type="VEuPathDB" id="CryptoDB:CmeUKMEL1_14530"/>
<evidence type="ECO:0000313" key="1">
    <source>
        <dbReference type="EMBL" id="POM84865.1"/>
    </source>
</evidence>
<evidence type="ECO:0000313" key="2">
    <source>
        <dbReference type="Proteomes" id="UP000236928"/>
    </source>
</evidence>
<dbReference type="EMBL" id="JIBK01000048">
    <property type="protein sequence ID" value="POM84865.1"/>
    <property type="molecule type" value="Genomic_DNA"/>
</dbReference>
<dbReference type="AlphaFoldDB" id="A0A2P4Z463"/>
<name>A0A2P4Z463_9CRYT</name>
<accession>A0A2P4Z463</accession>
<organism evidence="1 2">
    <name type="scientific">Cryptosporidium meleagridis</name>
    <dbReference type="NCBI Taxonomy" id="93969"/>
    <lineage>
        <taxon>Eukaryota</taxon>
        <taxon>Sar</taxon>
        <taxon>Alveolata</taxon>
        <taxon>Apicomplexa</taxon>
        <taxon>Conoidasida</taxon>
        <taxon>Coccidia</taxon>
        <taxon>Eucoccidiorida</taxon>
        <taxon>Eimeriorina</taxon>
        <taxon>Cryptosporidiidae</taxon>
        <taxon>Cryptosporidium</taxon>
    </lineage>
</organism>
<gene>
    <name evidence="1" type="ORF">CmeUKMEL1_14530</name>
</gene>
<comment type="caution">
    <text evidence="1">The sequence shown here is derived from an EMBL/GenBank/DDBJ whole genome shotgun (WGS) entry which is preliminary data.</text>
</comment>